<gene>
    <name evidence="2" type="ORF">SPI_05081</name>
</gene>
<feature type="region of interest" description="Disordered" evidence="1">
    <location>
        <begin position="48"/>
        <end position="93"/>
    </location>
</feature>
<sequence length="93" mass="10383">MCVTWYEMWHCRQCAGFVEAILVGTVRCRKHEAGELCETADDEDSAAADCQALDEEESAAADSHGRRRAAPPARNIEEEERDDEDEKGQSRPA</sequence>
<organism evidence="2 3">
    <name type="scientific">Niveomyces insectorum RCEF 264</name>
    <dbReference type="NCBI Taxonomy" id="1081102"/>
    <lineage>
        <taxon>Eukaryota</taxon>
        <taxon>Fungi</taxon>
        <taxon>Dikarya</taxon>
        <taxon>Ascomycota</taxon>
        <taxon>Pezizomycotina</taxon>
        <taxon>Sordariomycetes</taxon>
        <taxon>Hypocreomycetidae</taxon>
        <taxon>Hypocreales</taxon>
        <taxon>Cordycipitaceae</taxon>
        <taxon>Niveomyces</taxon>
    </lineage>
</organism>
<feature type="compositionally biased region" description="Acidic residues" evidence="1">
    <location>
        <begin position="48"/>
        <end position="59"/>
    </location>
</feature>
<feature type="compositionally biased region" description="Acidic residues" evidence="1">
    <location>
        <begin position="77"/>
        <end position="86"/>
    </location>
</feature>
<dbReference type="Proteomes" id="UP000076874">
    <property type="component" value="Unassembled WGS sequence"/>
</dbReference>
<proteinExistence type="predicted"/>
<evidence type="ECO:0000313" key="3">
    <source>
        <dbReference type="Proteomes" id="UP000076874"/>
    </source>
</evidence>
<dbReference type="AlphaFoldDB" id="A0A167TXP8"/>
<evidence type="ECO:0000313" key="2">
    <source>
        <dbReference type="EMBL" id="OAA61057.1"/>
    </source>
</evidence>
<name>A0A167TXP8_9HYPO</name>
<protein>
    <submittedName>
        <fullName evidence="2">Uncharacterized protein</fullName>
    </submittedName>
</protein>
<dbReference type="EMBL" id="AZHD01000008">
    <property type="protein sequence ID" value="OAA61057.1"/>
    <property type="molecule type" value="Genomic_DNA"/>
</dbReference>
<keyword evidence="3" id="KW-1185">Reference proteome</keyword>
<comment type="caution">
    <text evidence="2">The sequence shown here is derived from an EMBL/GenBank/DDBJ whole genome shotgun (WGS) entry which is preliminary data.</text>
</comment>
<reference evidence="2 3" key="1">
    <citation type="journal article" date="2016" name="Genome Biol. Evol.">
        <title>Divergent and convergent evolution of fungal pathogenicity.</title>
        <authorList>
            <person name="Shang Y."/>
            <person name="Xiao G."/>
            <person name="Zheng P."/>
            <person name="Cen K."/>
            <person name="Zhan S."/>
            <person name="Wang C."/>
        </authorList>
    </citation>
    <scope>NUCLEOTIDE SEQUENCE [LARGE SCALE GENOMIC DNA]</scope>
    <source>
        <strain evidence="2 3">RCEF 264</strain>
    </source>
</reference>
<accession>A0A167TXP8</accession>
<evidence type="ECO:0000256" key="1">
    <source>
        <dbReference type="SAM" id="MobiDB-lite"/>
    </source>
</evidence>